<dbReference type="Proteomes" id="UP000007059">
    <property type="component" value="Chromosome"/>
</dbReference>
<feature type="transmembrane region" description="Helical" evidence="1">
    <location>
        <begin position="40"/>
        <end position="60"/>
    </location>
</feature>
<evidence type="ECO:0000313" key="2">
    <source>
        <dbReference type="EMBL" id="CBL02263.1"/>
    </source>
</evidence>
<reference evidence="2 3" key="2">
    <citation type="submission" date="2010-03" db="EMBL/GenBank/DDBJ databases">
        <authorList>
            <person name="Pajon A."/>
        </authorList>
    </citation>
    <scope>NUCLEOTIDE SEQUENCE [LARGE SCALE GENOMIC DNA]</scope>
    <source>
        <strain evidence="2 3">SL3/3</strain>
    </source>
</reference>
<keyword evidence="1" id="KW-0812">Transmembrane</keyword>
<dbReference type="EMBL" id="FP929046">
    <property type="protein sequence ID" value="CBL02263.1"/>
    <property type="molecule type" value="Genomic_DNA"/>
</dbReference>
<gene>
    <name evidence="2" type="ORF">FPR_20550</name>
</gene>
<dbReference type="KEGG" id="fpa:FPR_20550"/>
<proteinExistence type="predicted"/>
<dbReference type="AlphaFoldDB" id="D4KBQ0"/>
<feature type="transmembrane region" description="Helical" evidence="1">
    <location>
        <begin position="66"/>
        <end position="82"/>
    </location>
</feature>
<keyword evidence="1" id="KW-1133">Transmembrane helix</keyword>
<feature type="transmembrane region" description="Helical" evidence="1">
    <location>
        <begin position="6"/>
        <end position="28"/>
    </location>
</feature>
<evidence type="ECO:0000313" key="3">
    <source>
        <dbReference type="Proteomes" id="UP000007059"/>
    </source>
</evidence>
<organism evidence="2 3">
    <name type="scientific">Faecalibacterium prausnitzii SL3/3</name>
    <dbReference type="NCBI Taxonomy" id="657322"/>
    <lineage>
        <taxon>Bacteria</taxon>
        <taxon>Bacillati</taxon>
        <taxon>Bacillota</taxon>
        <taxon>Clostridia</taxon>
        <taxon>Eubacteriales</taxon>
        <taxon>Oscillospiraceae</taxon>
        <taxon>Faecalibacterium</taxon>
    </lineage>
</organism>
<dbReference type="RefSeq" id="WP_015537816.1">
    <property type="nucleotide sequence ID" value="NC_021020.1"/>
</dbReference>
<keyword evidence="1" id="KW-0472">Membrane</keyword>
<protein>
    <submittedName>
        <fullName evidence="2">Uncharacterized protein</fullName>
    </submittedName>
</protein>
<dbReference type="HOGENOM" id="CLU_2034591_0_0_9"/>
<reference evidence="2 3" key="1">
    <citation type="submission" date="2010-03" db="EMBL/GenBank/DDBJ databases">
        <title>The genome sequence of Faecalibacterium prausnitzii SL3/3.</title>
        <authorList>
            <consortium name="metaHIT consortium -- http://www.metahit.eu/"/>
            <person name="Pajon A."/>
            <person name="Turner K."/>
            <person name="Parkhill J."/>
            <person name="Duncan S."/>
            <person name="Flint H."/>
        </authorList>
    </citation>
    <scope>NUCLEOTIDE SEQUENCE [LARGE SCALE GENOMIC DNA]</scope>
    <source>
        <strain evidence="2 3">SL3/3</strain>
    </source>
</reference>
<feature type="transmembrane region" description="Helical" evidence="1">
    <location>
        <begin position="94"/>
        <end position="112"/>
    </location>
</feature>
<name>D4KBQ0_9FIRM</name>
<evidence type="ECO:0000256" key="1">
    <source>
        <dbReference type="SAM" id="Phobius"/>
    </source>
</evidence>
<accession>D4KBQ0</accession>
<sequence>MDLALFGRYFLDFALLYPSAFLCLASLWEKLRTPRRTACIAAGCITLLCIGCAALCAVFGLNSNSLLPAIVLVSFWLLRWRVTPEVTVSQTAFLFSISAVMMAVCSLLSTLLNAQTEISNP</sequence>
<dbReference type="PATRIC" id="fig|657322.3.peg.1977"/>